<dbReference type="EMBL" id="JACHMM010000001">
    <property type="protein sequence ID" value="MBB5786335.1"/>
    <property type="molecule type" value="Genomic_DNA"/>
</dbReference>
<dbReference type="InterPro" id="IPR019646">
    <property type="entry name" value="Aminoglyc_AdlTrfase"/>
</dbReference>
<gene>
    <name evidence="1" type="ORF">HD601_000910</name>
</gene>
<accession>A0A7W9GM05</accession>
<dbReference type="Pfam" id="PF10706">
    <property type="entry name" value="Aminoglyc_resit"/>
    <property type="match status" value="1"/>
</dbReference>
<organism evidence="1 2">
    <name type="scientific">Jiangella mangrovi</name>
    <dbReference type="NCBI Taxonomy" id="1524084"/>
    <lineage>
        <taxon>Bacteria</taxon>
        <taxon>Bacillati</taxon>
        <taxon>Actinomycetota</taxon>
        <taxon>Actinomycetes</taxon>
        <taxon>Jiangellales</taxon>
        <taxon>Jiangellaceae</taxon>
        <taxon>Jiangella</taxon>
    </lineage>
</organism>
<keyword evidence="2" id="KW-1185">Reference proteome</keyword>
<dbReference type="AlphaFoldDB" id="A0A7W9GM05"/>
<evidence type="ECO:0000313" key="2">
    <source>
        <dbReference type="Proteomes" id="UP000542813"/>
    </source>
</evidence>
<reference evidence="1 2" key="1">
    <citation type="submission" date="2020-08" db="EMBL/GenBank/DDBJ databases">
        <title>Sequencing the genomes of 1000 actinobacteria strains.</title>
        <authorList>
            <person name="Klenk H.-P."/>
        </authorList>
    </citation>
    <scope>NUCLEOTIDE SEQUENCE [LARGE SCALE GENOMIC DNA]</scope>
    <source>
        <strain evidence="1 2">DSM 102122</strain>
    </source>
</reference>
<dbReference type="Proteomes" id="UP000542813">
    <property type="component" value="Unassembled WGS sequence"/>
</dbReference>
<dbReference type="Gene3D" id="3.30.460.40">
    <property type="match status" value="1"/>
</dbReference>
<evidence type="ECO:0000313" key="1">
    <source>
        <dbReference type="EMBL" id="MBB5786335.1"/>
    </source>
</evidence>
<evidence type="ECO:0008006" key="3">
    <source>
        <dbReference type="Google" id="ProtNLM"/>
    </source>
</evidence>
<comment type="caution">
    <text evidence="1">The sequence shown here is derived from an EMBL/GenBank/DDBJ whole genome shotgun (WGS) entry which is preliminary data.</text>
</comment>
<protein>
    <recommendedName>
        <fullName evidence="3">Amino acid transporter</fullName>
    </recommendedName>
</protein>
<sequence>MSHPALGAWAPVTPSAVGELFGGWAEPWWVAGGYALELAVGRSWRAHGDIDVLVLRSSAGELHAVLAGWELWAADPPGQLRFWPADEPLPDHVHDIWCRRPASPAWELQLMVDETDGDQWCSRRDSRLRAPITGLGRRSVSGLPYLRPEIQLFYKAKGLRPKDEADFAVVLPTLDAAARGWLDRALALTAPNHPWRAALRGGAPT</sequence>
<dbReference type="RefSeq" id="WP_221440529.1">
    <property type="nucleotide sequence ID" value="NZ_JACHMM010000001.1"/>
</dbReference>
<proteinExistence type="predicted"/>
<name>A0A7W9GM05_9ACTN</name>